<dbReference type="EMBL" id="QUAH01000001">
    <property type="protein sequence ID" value="RFT16805.1"/>
    <property type="molecule type" value="Genomic_DNA"/>
</dbReference>
<dbReference type="PANTHER" id="PTHR35024">
    <property type="entry name" value="HYPOTHETICAL CYTOSOLIC PROTEIN"/>
    <property type="match status" value="1"/>
</dbReference>
<evidence type="ECO:0000256" key="1">
    <source>
        <dbReference type="ARBA" id="ARBA00044755"/>
    </source>
</evidence>
<proteinExistence type="inferred from homology"/>
<dbReference type="InterPro" id="IPR007607">
    <property type="entry name" value="BacA/B"/>
</dbReference>
<dbReference type="AlphaFoldDB" id="A0A3E2BPY3"/>
<accession>A0A3E2BPY3</accession>
<comment type="similarity">
    <text evidence="1">Belongs to the bactofilin family.</text>
</comment>
<protein>
    <recommendedName>
        <fullName evidence="3">Integral membrane protein CcmA involved in cell shape determination</fullName>
    </recommendedName>
</protein>
<dbReference type="Pfam" id="PF04519">
    <property type="entry name" value="Bactofilin"/>
    <property type="match status" value="1"/>
</dbReference>
<evidence type="ECO:0008006" key="3">
    <source>
        <dbReference type="Google" id="ProtNLM"/>
    </source>
</evidence>
<name>A0A3E2BPY3_9BACT</name>
<organism evidence="2">
    <name type="scientific">Candidatus Saccharicenans subterraneus</name>
    <dbReference type="NCBI Taxonomy" id="2508984"/>
    <lineage>
        <taxon>Bacteria</taxon>
        <taxon>Candidatus Aminicenantota</taxon>
        <taxon>Candidatus Aminicenantia</taxon>
        <taxon>Candidatus Aminicenantales</taxon>
        <taxon>Candidatus Saccharicenantaceae</taxon>
        <taxon>Candidatus Saccharicenans</taxon>
    </lineage>
</organism>
<gene>
    <name evidence="2" type="ORF">OP8BY_0747</name>
</gene>
<sequence length="133" mass="14686">MKEKEKGREIVEESRLAGLIDHGTELKGELNFKGSFRIEGYFQGKIFSDAMLIIGEKGKVEADVKVGQLIINGEIRGNLQARERIEVHNRGRVYGSLITPRLVVEEGAYLEASCQTSEVSATPQEVPGVKQQG</sequence>
<evidence type="ECO:0000313" key="2">
    <source>
        <dbReference type="EMBL" id="RFT16805.1"/>
    </source>
</evidence>
<dbReference type="PANTHER" id="PTHR35024:SF4">
    <property type="entry name" value="POLYMER-FORMING CYTOSKELETAL PROTEIN"/>
    <property type="match status" value="1"/>
</dbReference>
<dbReference type="Proteomes" id="UP000257323">
    <property type="component" value="Unassembled WGS sequence"/>
</dbReference>
<comment type="caution">
    <text evidence="2">The sequence shown here is derived from an EMBL/GenBank/DDBJ whole genome shotgun (WGS) entry which is preliminary data.</text>
</comment>
<reference evidence="2" key="1">
    <citation type="submission" date="2018-08" db="EMBL/GenBank/DDBJ databases">
        <title>Genome analysis of the thermophilic bacterium of the candidate phylum Aminicenantes from deep subsurface aquifer revealed its physiology and ecological role.</title>
        <authorList>
            <person name="Kadnikov V.V."/>
            <person name="Mardanov A.V."/>
            <person name="Beletsky A.V."/>
            <person name="Karnachuk O.V."/>
            <person name="Ravin N.V."/>
        </authorList>
    </citation>
    <scope>NUCLEOTIDE SEQUENCE [LARGE SCALE GENOMIC DNA]</scope>
    <source>
        <strain evidence="2">BY38</strain>
    </source>
</reference>